<feature type="region of interest" description="Disordered" evidence="1">
    <location>
        <begin position="1"/>
        <end position="37"/>
    </location>
</feature>
<evidence type="ECO:0000313" key="3">
    <source>
        <dbReference type="Proteomes" id="UP000265520"/>
    </source>
</evidence>
<protein>
    <submittedName>
        <fullName evidence="2">Uncharacterized protein</fullName>
    </submittedName>
</protein>
<feature type="non-terminal residue" evidence="2">
    <location>
        <position position="1"/>
    </location>
</feature>
<keyword evidence="3" id="KW-1185">Reference proteome</keyword>
<evidence type="ECO:0000313" key="2">
    <source>
        <dbReference type="EMBL" id="MCI61018.1"/>
    </source>
</evidence>
<dbReference type="AlphaFoldDB" id="A0A392TJ46"/>
<accession>A0A392TJ46</accession>
<dbReference type="Proteomes" id="UP000265520">
    <property type="component" value="Unassembled WGS sequence"/>
</dbReference>
<organism evidence="2 3">
    <name type="scientific">Trifolium medium</name>
    <dbReference type="NCBI Taxonomy" id="97028"/>
    <lineage>
        <taxon>Eukaryota</taxon>
        <taxon>Viridiplantae</taxon>
        <taxon>Streptophyta</taxon>
        <taxon>Embryophyta</taxon>
        <taxon>Tracheophyta</taxon>
        <taxon>Spermatophyta</taxon>
        <taxon>Magnoliopsida</taxon>
        <taxon>eudicotyledons</taxon>
        <taxon>Gunneridae</taxon>
        <taxon>Pentapetalae</taxon>
        <taxon>rosids</taxon>
        <taxon>fabids</taxon>
        <taxon>Fabales</taxon>
        <taxon>Fabaceae</taxon>
        <taxon>Papilionoideae</taxon>
        <taxon>50 kb inversion clade</taxon>
        <taxon>NPAAA clade</taxon>
        <taxon>Hologalegina</taxon>
        <taxon>IRL clade</taxon>
        <taxon>Trifolieae</taxon>
        <taxon>Trifolium</taxon>
    </lineage>
</organism>
<evidence type="ECO:0000256" key="1">
    <source>
        <dbReference type="SAM" id="MobiDB-lite"/>
    </source>
</evidence>
<comment type="caution">
    <text evidence="2">The sequence shown here is derived from an EMBL/GenBank/DDBJ whole genome shotgun (WGS) entry which is preliminary data.</text>
</comment>
<proteinExistence type="predicted"/>
<name>A0A392TJ46_9FABA</name>
<reference evidence="2 3" key="1">
    <citation type="journal article" date="2018" name="Front. Plant Sci.">
        <title>Red Clover (Trifolium pratense) and Zigzag Clover (T. medium) - A Picture of Genomic Similarities and Differences.</title>
        <authorList>
            <person name="Dluhosova J."/>
            <person name="Istvanek J."/>
            <person name="Nedelnik J."/>
            <person name="Repkova J."/>
        </authorList>
    </citation>
    <scope>NUCLEOTIDE SEQUENCE [LARGE SCALE GENOMIC DNA]</scope>
    <source>
        <strain evidence="3">cv. 10/8</strain>
        <tissue evidence="2">Leaf</tissue>
    </source>
</reference>
<feature type="compositionally biased region" description="Low complexity" evidence="1">
    <location>
        <begin position="18"/>
        <end position="28"/>
    </location>
</feature>
<sequence length="37" mass="3619">ESKAGTVRDEEGWTTPNSAAVPVGTSSPPVAPPASAP</sequence>
<dbReference type="EMBL" id="LXQA010592210">
    <property type="protein sequence ID" value="MCI61018.1"/>
    <property type="molecule type" value="Genomic_DNA"/>
</dbReference>
<feature type="compositionally biased region" description="Basic and acidic residues" evidence="1">
    <location>
        <begin position="1"/>
        <end position="11"/>
    </location>
</feature>